<keyword evidence="3" id="KW-0238">DNA-binding</keyword>
<dbReference type="CDD" id="cd00167">
    <property type="entry name" value="SANT"/>
    <property type="match status" value="2"/>
</dbReference>
<evidence type="ECO:0000313" key="9">
    <source>
        <dbReference type="Proteomes" id="UP001163823"/>
    </source>
</evidence>
<evidence type="ECO:0000256" key="5">
    <source>
        <dbReference type="SAM" id="MobiDB-lite"/>
    </source>
</evidence>
<dbReference type="InterPro" id="IPR009057">
    <property type="entry name" value="Homeodomain-like_sf"/>
</dbReference>
<dbReference type="FunFam" id="1.10.10.60:FF:000001">
    <property type="entry name" value="MYB-related transcription factor"/>
    <property type="match status" value="1"/>
</dbReference>
<dbReference type="FunFam" id="1.10.10.60:FF:000349">
    <property type="entry name" value="Transcription factor MYB39"/>
    <property type="match status" value="1"/>
</dbReference>
<dbReference type="PROSITE" id="PS51294">
    <property type="entry name" value="HTH_MYB"/>
    <property type="match status" value="2"/>
</dbReference>
<dbReference type="InterPro" id="IPR001005">
    <property type="entry name" value="SANT/Myb"/>
</dbReference>
<evidence type="ECO:0000259" key="6">
    <source>
        <dbReference type="PROSITE" id="PS50090"/>
    </source>
</evidence>
<dbReference type="KEGG" id="qsa:O6P43_012553"/>
<dbReference type="GO" id="GO:0003677">
    <property type="term" value="F:DNA binding"/>
    <property type="evidence" value="ECO:0007669"/>
    <property type="project" value="UniProtKB-KW"/>
</dbReference>
<protein>
    <submittedName>
        <fullName evidence="8">MYB transcription factor</fullName>
    </submittedName>
</protein>
<dbReference type="PANTHER" id="PTHR47994:SF5">
    <property type="entry name" value="F14D16.11-RELATED"/>
    <property type="match status" value="1"/>
</dbReference>
<keyword evidence="4" id="KW-0539">Nucleus</keyword>
<dbReference type="SUPFAM" id="SSF46689">
    <property type="entry name" value="Homeodomain-like"/>
    <property type="match status" value="1"/>
</dbReference>
<dbReference type="GO" id="GO:0005634">
    <property type="term" value="C:nucleus"/>
    <property type="evidence" value="ECO:0007669"/>
    <property type="project" value="UniProtKB-SubCell"/>
</dbReference>
<evidence type="ECO:0000256" key="2">
    <source>
        <dbReference type="ARBA" id="ARBA00022737"/>
    </source>
</evidence>
<evidence type="ECO:0000256" key="4">
    <source>
        <dbReference type="ARBA" id="ARBA00023242"/>
    </source>
</evidence>
<keyword evidence="2" id="KW-0677">Repeat</keyword>
<dbReference type="PANTHER" id="PTHR47994">
    <property type="entry name" value="F14D16.11-RELATED"/>
    <property type="match status" value="1"/>
</dbReference>
<dbReference type="Proteomes" id="UP001163823">
    <property type="component" value="Chromosome 5"/>
</dbReference>
<evidence type="ECO:0000256" key="3">
    <source>
        <dbReference type="ARBA" id="ARBA00023125"/>
    </source>
</evidence>
<feature type="domain" description="HTH myb-type" evidence="7">
    <location>
        <begin position="66"/>
        <end position="116"/>
    </location>
</feature>
<feature type="region of interest" description="Disordered" evidence="5">
    <location>
        <begin position="336"/>
        <end position="361"/>
    </location>
</feature>
<evidence type="ECO:0000259" key="7">
    <source>
        <dbReference type="PROSITE" id="PS51294"/>
    </source>
</evidence>
<feature type="compositionally biased region" description="Low complexity" evidence="5">
    <location>
        <begin position="336"/>
        <end position="346"/>
    </location>
</feature>
<comment type="subcellular location">
    <subcellularLocation>
        <location evidence="1">Nucleus</location>
    </subcellularLocation>
</comment>
<dbReference type="Pfam" id="PF00249">
    <property type="entry name" value="Myb_DNA-binding"/>
    <property type="match status" value="2"/>
</dbReference>
<dbReference type="Gene3D" id="1.10.10.60">
    <property type="entry name" value="Homeodomain-like"/>
    <property type="match status" value="2"/>
</dbReference>
<dbReference type="InterPro" id="IPR017930">
    <property type="entry name" value="Myb_dom"/>
</dbReference>
<proteinExistence type="predicted"/>
<dbReference type="InterPro" id="IPR015495">
    <property type="entry name" value="Myb_TF_plants"/>
</dbReference>
<feature type="domain" description="HTH myb-type" evidence="7">
    <location>
        <begin position="9"/>
        <end position="65"/>
    </location>
</feature>
<reference evidence="8" key="1">
    <citation type="journal article" date="2023" name="Science">
        <title>Elucidation of the pathway for biosynthesis of saponin adjuvants from the soapbark tree.</title>
        <authorList>
            <person name="Reed J."/>
            <person name="Orme A."/>
            <person name="El-Demerdash A."/>
            <person name="Owen C."/>
            <person name="Martin L.B.B."/>
            <person name="Misra R.C."/>
            <person name="Kikuchi S."/>
            <person name="Rejzek M."/>
            <person name="Martin A.C."/>
            <person name="Harkess A."/>
            <person name="Leebens-Mack J."/>
            <person name="Louveau T."/>
            <person name="Stephenson M.J."/>
            <person name="Osbourn A."/>
        </authorList>
    </citation>
    <scope>NUCLEOTIDE SEQUENCE</scope>
    <source>
        <strain evidence="8">S10</strain>
    </source>
</reference>
<sequence>MGRAPCCDKSGLKKGPWTPEEDQKLIDYIQKHGYGNWRTLPKNAGLQRCGKSCRLRWTNYLRPDIKRGRFSFEEEETIIQLHSILGNKWSAIAARLPGRTDNEIKNYWNTHIRKRLLRMGIDPVTHNPRLDLLDLSQILSSSLYNSSQINIQGLLAAGMQPALANYNPELLRLATSLISQRQNPNFNSCNIQNIGQENELSAAPNSHFFHNQIPELAQADQIQEAPVPPTTACVSYPLSETEQFVEPNNVDHPYPSNFTSQNCWQTNGIGNGNGIPAAATSTSTQDCYMPLPSYDYYNYGSEQNLIDNPLSETSNFYSNNSNQNFSFASVLSTPSSSPTPLNSNSTYINGSSSTEDERDSYGSSNIDLLKFEIPADFLDVNYDFM</sequence>
<dbReference type="PROSITE" id="PS50090">
    <property type="entry name" value="MYB_LIKE"/>
    <property type="match status" value="2"/>
</dbReference>
<organism evidence="8 9">
    <name type="scientific">Quillaja saponaria</name>
    <name type="common">Soap bark tree</name>
    <dbReference type="NCBI Taxonomy" id="32244"/>
    <lineage>
        <taxon>Eukaryota</taxon>
        <taxon>Viridiplantae</taxon>
        <taxon>Streptophyta</taxon>
        <taxon>Embryophyta</taxon>
        <taxon>Tracheophyta</taxon>
        <taxon>Spermatophyta</taxon>
        <taxon>Magnoliopsida</taxon>
        <taxon>eudicotyledons</taxon>
        <taxon>Gunneridae</taxon>
        <taxon>Pentapetalae</taxon>
        <taxon>rosids</taxon>
        <taxon>fabids</taxon>
        <taxon>Fabales</taxon>
        <taxon>Quillajaceae</taxon>
        <taxon>Quillaja</taxon>
    </lineage>
</organism>
<evidence type="ECO:0000256" key="1">
    <source>
        <dbReference type="ARBA" id="ARBA00004123"/>
    </source>
</evidence>
<name>A0AAD7M1Y9_QUISA</name>
<gene>
    <name evidence="8" type="ORF">O6P43_012553</name>
</gene>
<dbReference type="SMART" id="SM00717">
    <property type="entry name" value="SANT"/>
    <property type="match status" value="2"/>
</dbReference>
<accession>A0AAD7M1Y9</accession>
<dbReference type="EMBL" id="JARAOO010000005">
    <property type="protein sequence ID" value="KAJ7968451.1"/>
    <property type="molecule type" value="Genomic_DNA"/>
</dbReference>
<feature type="domain" description="Myb-like" evidence="6">
    <location>
        <begin position="9"/>
        <end position="61"/>
    </location>
</feature>
<keyword evidence="9" id="KW-1185">Reference proteome</keyword>
<dbReference type="AlphaFoldDB" id="A0AAD7M1Y9"/>
<evidence type="ECO:0000313" key="8">
    <source>
        <dbReference type="EMBL" id="KAJ7968451.1"/>
    </source>
</evidence>
<comment type="caution">
    <text evidence="8">The sequence shown here is derived from an EMBL/GenBank/DDBJ whole genome shotgun (WGS) entry which is preliminary data.</text>
</comment>
<feature type="domain" description="Myb-like" evidence="6">
    <location>
        <begin position="62"/>
        <end position="112"/>
    </location>
</feature>